<dbReference type="InterPro" id="IPR027417">
    <property type="entry name" value="P-loop_NTPase"/>
</dbReference>
<dbReference type="Pfam" id="PF02224">
    <property type="entry name" value="Cytidylate_kin"/>
    <property type="match status" value="1"/>
</dbReference>
<evidence type="ECO:0000313" key="11">
    <source>
        <dbReference type="Proteomes" id="UP001569414"/>
    </source>
</evidence>
<evidence type="ECO:0000313" key="10">
    <source>
        <dbReference type="EMBL" id="MFA0792224.1"/>
    </source>
</evidence>
<keyword evidence="4 8" id="KW-0418">Kinase</keyword>
<comment type="caution">
    <text evidence="10">The sequence shown here is derived from an EMBL/GenBank/DDBJ whole genome shotgun (WGS) entry which is preliminary data.</text>
</comment>
<dbReference type="RefSeq" id="WP_371844620.1">
    <property type="nucleotide sequence ID" value="NZ_JBGMEL010000020.1"/>
</dbReference>
<dbReference type="CDD" id="cd02020">
    <property type="entry name" value="CMPK"/>
    <property type="match status" value="1"/>
</dbReference>
<dbReference type="EMBL" id="JBGMEL010000020">
    <property type="protein sequence ID" value="MFA0792224.1"/>
    <property type="molecule type" value="Genomic_DNA"/>
</dbReference>
<feature type="domain" description="Cytidylate kinase" evidence="9">
    <location>
        <begin position="11"/>
        <end position="224"/>
    </location>
</feature>
<dbReference type="Gene3D" id="3.40.50.300">
    <property type="entry name" value="P-loop containing nucleotide triphosphate hydrolases"/>
    <property type="match status" value="1"/>
</dbReference>
<evidence type="ECO:0000256" key="5">
    <source>
        <dbReference type="ARBA" id="ARBA00022840"/>
    </source>
</evidence>
<evidence type="ECO:0000256" key="3">
    <source>
        <dbReference type="ARBA" id="ARBA00022741"/>
    </source>
</evidence>
<dbReference type="PANTHER" id="PTHR21299">
    <property type="entry name" value="CYTIDYLATE KINASE/PANTOATE-BETA-ALANINE LIGASE"/>
    <property type="match status" value="1"/>
</dbReference>
<comment type="subcellular location">
    <subcellularLocation>
        <location evidence="8">Cytoplasm</location>
    </subcellularLocation>
</comment>
<dbReference type="Proteomes" id="UP001569414">
    <property type="component" value="Unassembled WGS sequence"/>
</dbReference>
<keyword evidence="5 8" id="KW-0067">ATP-binding</keyword>
<accession>A0ABV4NSR0</accession>
<dbReference type="HAMAP" id="MF_00238">
    <property type="entry name" value="Cytidyl_kinase_type1"/>
    <property type="match status" value="1"/>
</dbReference>
<dbReference type="PANTHER" id="PTHR21299:SF2">
    <property type="entry name" value="CYTIDYLATE KINASE"/>
    <property type="match status" value="1"/>
</dbReference>
<keyword evidence="11" id="KW-1185">Reference proteome</keyword>
<dbReference type="SUPFAM" id="SSF52540">
    <property type="entry name" value="P-loop containing nucleoside triphosphate hydrolases"/>
    <property type="match status" value="1"/>
</dbReference>
<dbReference type="NCBIfam" id="TIGR00017">
    <property type="entry name" value="cmk"/>
    <property type="match status" value="1"/>
</dbReference>
<dbReference type="EC" id="2.7.4.25" evidence="8"/>
<evidence type="ECO:0000256" key="7">
    <source>
        <dbReference type="ARBA" id="ARBA00048478"/>
    </source>
</evidence>
<keyword evidence="3 8" id="KW-0547">Nucleotide-binding</keyword>
<keyword evidence="8" id="KW-0963">Cytoplasm</keyword>
<evidence type="ECO:0000256" key="6">
    <source>
        <dbReference type="ARBA" id="ARBA00047615"/>
    </source>
</evidence>
<feature type="binding site" evidence="8">
    <location>
        <begin position="15"/>
        <end position="23"/>
    </location>
    <ligand>
        <name>ATP</name>
        <dbReference type="ChEBI" id="CHEBI:30616"/>
    </ligand>
</feature>
<comment type="catalytic activity">
    <reaction evidence="7 8">
        <text>CMP + ATP = CDP + ADP</text>
        <dbReference type="Rhea" id="RHEA:11600"/>
        <dbReference type="ChEBI" id="CHEBI:30616"/>
        <dbReference type="ChEBI" id="CHEBI:58069"/>
        <dbReference type="ChEBI" id="CHEBI:60377"/>
        <dbReference type="ChEBI" id="CHEBI:456216"/>
        <dbReference type="EC" id="2.7.4.25"/>
    </reaction>
</comment>
<reference evidence="10 11" key="1">
    <citation type="submission" date="2024-08" db="EMBL/GenBank/DDBJ databases">
        <authorList>
            <person name="Ishaq N."/>
        </authorList>
    </citation>
    <scope>NUCLEOTIDE SEQUENCE [LARGE SCALE GENOMIC DNA]</scope>
    <source>
        <strain evidence="10 11">JCM 30400</strain>
    </source>
</reference>
<name>A0ABV4NSR0_9GAMM</name>
<gene>
    <name evidence="8 10" type="primary">cmk</name>
    <name evidence="10" type="ORF">ACCI51_16870</name>
</gene>
<evidence type="ECO:0000256" key="4">
    <source>
        <dbReference type="ARBA" id="ARBA00022777"/>
    </source>
</evidence>
<evidence type="ECO:0000256" key="8">
    <source>
        <dbReference type="HAMAP-Rule" id="MF_00238"/>
    </source>
</evidence>
<evidence type="ECO:0000256" key="2">
    <source>
        <dbReference type="ARBA" id="ARBA00022679"/>
    </source>
</evidence>
<dbReference type="InterPro" id="IPR003136">
    <property type="entry name" value="Cytidylate_kin"/>
</dbReference>
<sequence length="229" mass="24815">MNDTNRLPPVVTIDGPSGSGKGTIAKLLADRLGFTLLDSGALYRAAALAALQKEVDLADEAVLTQVAKDLDVRFLVSDGRLQVLLEGRDITNEIRMERVSMAASTVAAIPGVRAALLQRQRDFRLEPGLVADGRDMGTTVFPDAPVKVYLTATAEERARRREAQLREKGVSVSLRDLLDDIRARDAQDMNRKASPLAPAEDAVELDSTGVGIEEVLRRVLALVQERTSS</sequence>
<comment type="similarity">
    <text evidence="1 8">Belongs to the cytidylate kinase family. Type 1 subfamily.</text>
</comment>
<organism evidence="10 11">
    <name type="scientific">Microbulbifer echini</name>
    <dbReference type="NCBI Taxonomy" id="1529067"/>
    <lineage>
        <taxon>Bacteria</taxon>
        <taxon>Pseudomonadati</taxon>
        <taxon>Pseudomonadota</taxon>
        <taxon>Gammaproteobacteria</taxon>
        <taxon>Cellvibrionales</taxon>
        <taxon>Microbulbiferaceae</taxon>
        <taxon>Microbulbifer</taxon>
    </lineage>
</organism>
<comment type="catalytic activity">
    <reaction evidence="6 8">
        <text>dCMP + ATP = dCDP + ADP</text>
        <dbReference type="Rhea" id="RHEA:25094"/>
        <dbReference type="ChEBI" id="CHEBI:30616"/>
        <dbReference type="ChEBI" id="CHEBI:57566"/>
        <dbReference type="ChEBI" id="CHEBI:58593"/>
        <dbReference type="ChEBI" id="CHEBI:456216"/>
        <dbReference type="EC" id="2.7.4.25"/>
    </reaction>
</comment>
<keyword evidence="2 8" id="KW-0808">Transferase</keyword>
<dbReference type="InterPro" id="IPR011994">
    <property type="entry name" value="Cytidylate_kinase_dom"/>
</dbReference>
<evidence type="ECO:0000259" key="9">
    <source>
        <dbReference type="Pfam" id="PF02224"/>
    </source>
</evidence>
<proteinExistence type="inferred from homology"/>
<dbReference type="GO" id="GO:0016301">
    <property type="term" value="F:kinase activity"/>
    <property type="evidence" value="ECO:0007669"/>
    <property type="project" value="UniProtKB-KW"/>
</dbReference>
<protein>
    <recommendedName>
        <fullName evidence="8">Cytidylate kinase</fullName>
        <shortName evidence="8">CK</shortName>
        <ecNumber evidence="8">2.7.4.25</ecNumber>
    </recommendedName>
    <alternativeName>
        <fullName evidence="8">Cytidine monophosphate kinase</fullName>
        <shortName evidence="8">CMP kinase</shortName>
    </alternativeName>
</protein>
<evidence type="ECO:0000256" key="1">
    <source>
        <dbReference type="ARBA" id="ARBA00009427"/>
    </source>
</evidence>